<dbReference type="AlphaFoldDB" id="A0A1S2TGC4"/>
<dbReference type="Proteomes" id="UP000181686">
    <property type="component" value="Unassembled WGS sequence"/>
</dbReference>
<evidence type="ECO:0000256" key="1">
    <source>
        <dbReference type="SAM" id="MobiDB-lite"/>
    </source>
</evidence>
<accession>A0A1S2TGC4</accession>
<evidence type="ECO:0000313" key="3">
    <source>
        <dbReference type="Proteomes" id="UP000181686"/>
    </source>
</evidence>
<dbReference type="EMBL" id="MDGK01000043">
    <property type="protein sequence ID" value="OIN07382.1"/>
    <property type="molecule type" value="Genomic_DNA"/>
</dbReference>
<protein>
    <submittedName>
        <fullName evidence="2">Uncharacterized protein</fullName>
    </submittedName>
</protein>
<proteinExistence type="predicted"/>
<organism evidence="2 3">
    <name type="scientific">Pseudomonas extremorientalis</name>
    <dbReference type="NCBI Taxonomy" id="169669"/>
    <lineage>
        <taxon>Bacteria</taxon>
        <taxon>Pseudomonadati</taxon>
        <taxon>Pseudomonadota</taxon>
        <taxon>Gammaproteobacteria</taxon>
        <taxon>Pseudomonadales</taxon>
        <taxon>Pseudomonadaceae</taxon>
        <taxon>Pseudomonas</taxon>
    </lineage>
</organism>
<sequence length="96" mass="10686">MRAIAPKVKTVEQPVQFLDAQYDGFVGDVGRGFETLGFQALEPKTEAVALPIEDFTRLRERFRKTKSTGSKTATLISSSTRAARPSMDFRKFTDLG</sequence>
<feature type="region of interest" description="Disordered" evidence="1">
    <location>
        <begin position="69"/>
        <end position="96"/>
    </location>
</feature>
<gene>
    <name evidence="2" type="ORF">BFN10_17385</name>
</gene>
<feature type="compositionally biased region" description="Basic and acidic residues" evidence="1">
    <location>
        <begin position="87"/>
        <end position="96"/>
    </location>
</feature>
<name>A0A1S2TGC4_9PSED</name>
<evidence type="ECO:0000313" key="2">
    <source>
        <dbReference type="EMBL" id="OIN07382.1"/>
    </source>
</evidence>
<reference evidence="2 3" key="1">
    <citation type="submission" date="2016-08" db="EMBL/GenBank/DDBJ databases">
        <title>Draft genome sequence of the type strain of Pseudomonas extremorientalis LMG 19695T isolated from drinking water reservoir.</title>
        <authorList>
            <person name="Tambong J.T."/>
        </authorList>
    </citation>
    <scope>NUCLEOTIDE SEQUENCE [LARGE SCALE GENOMIC DNA]</scope>
    <source>
        <strain evidence="2 3">LMG 19695</strain>
    </source>
</reference>
<comment type="caution">
    <text evidence="2">The sequence shown here is derived from an EMBL/GenBank/DDBJ whole genome shotgun (WGS) entry which is preliminary data.</text>
</comment>
<feature type="compositionally biased region" description="Polar residues" evidence="1">
    <location>
        <begin position="69"/>
        <end position="81"/>
    </location>
</feature>